<comment type="caution">
    <text evidence="4">The sequence shown here is derived from an EMBL/GenBank/DDBJ whole genome shotgun (WGS) entry which is preliminary data.</text>
</comment>
<dbReference type="InterPro" id="IPR016187">
    <property type="entry name" value="CTDL_fold"/>
</dbReference>
<dbReference type="Pfam" id="PF00059">
    <property type="entry name" value="Lectin_C"/>
    <property type="match status" value="1"/>
</dbReference>
<accession>A0ABR3HQI9</accession>
<protein>
    <recommendedName>
        <fullName evidence="3">C-type lectin domain-containing protein</fullName>
    </recommendedName>
</protein>
<feature type="signal peptide" evidence="2">
    <location>
        <begin position="1"/>
        <end position="19"/>
    </location>
</feature>
<dbReference type="SMART" id="SM00034">
    <property type="entry name" value="CLECT"/>
    <property type="match status" value="1"/>
</dbReference>
<gene>
    <name evidence="4" type="ORF">ABMA27_003836</name>
</gene>
<evidence type="ECO:0000256" key="2">
    <source>
        <dbReference type="SAM" id="SignalP"/>
    </source>
</evidence>
<dbReference type="Gene3D" id="3.10.100.10">
    <property type="entry name" value="Mannose-Binding Protein A, subunit A"/>
    <property type="match status" value="1"/>
</dbReference>
<feature type="chain" id="PRO_5045988597" description="C-type lectin domain-containing protein" evidence="2">
    <location>
        <begin position="20"/>
        <end position="168"/>
    </location>
</feature>
<dbReference type="PANTHER" id="PTHR22803">
    <property type="entry name" value="MANNOSE, PHOSPHOLIPASE, LECTIN RECEPTOR RELATED"/>
    <property type="match status" value="1"/>
</dbReference>
<reference evidence="4 5" key="1">
    <citation type="submission" date="2024-06" db="EMBL/GenBank/DDBJ databases">
        <title>A chromosome-level genome assembly of beet webworm, Loxostege sticticalis.</title>
        <authorList>
            <person name="Zhang Y."/>
        </authorList>
    </citation>
    <scope>NUCLEOTIDE SEQUENCE [LARGE SCALE GENOMIC DNA]</scope>
    <source>
        <strain evidence="4">AQ026</strain>
        <tissue evidence="4">Whole body</tissue>
    </source>
</reference>
<keyword evidence="1" id="KW-1015">Disulfide bond</keyword>
<dbReference type="InterPro" id="IPR018378">
    <property type="entry name" value="C-type_lectin_CS"/>
</dbReference>
<dbReference type="Proteomes" id="UP001549920">
    <property type="component" value="Unassembled WGS sequence"/>
</dbReference>
<proteinExistence type="predicted"/>
<evidence type="ECO:0000313" key="4">
    <source>
        <dbReference type="EMBL" id="KAL0878806.1"/>
    </source>
</evidence>
<dbReference type="PROSITE" id="PS50041">
    <property type="entry name" value="C_TYPE_LECTIN_2"/>
    <property type="match status" value="1"/>
</dbReference>
<dbReference type="SUPFAM" id="SSF56436">
    <property type="entry name" value="C-type lectin-like"/>
    <property type="match status" value="1"/>
</dbReference>
<name>A0ABR3HQI9_LOXSC</name>
<evidence type="ECO:0000259" key="3">
    <source>
        <dbReference type="PROSITE" id="PS50041"/>
    </source>
</evidence>
<organism evidence="4 5">
    <name type="scientific">Loxostege sticticalis</name>
    <name type="common">Beet webworm moth</name>
    <dbReference type="NCBI Taxonomy" id="481309"/>
    <lineage>
        <taxon>Eukaryota</taxon>
        <taxon>Metazoa</taxon>
        <taxon>Ecdysozoa</taxon>
        <taxon>Arthropoda</taxon>
        <taxon>Hexapoda</taxon>
        <taxon>Insecta</taxon>
        <taxon>Pterygota</taxon>
        <taxon>Neoptera</taxon>
        <taxon>Endopterygota</taxon>
        <taxon>Lepidoptera</taxon>
        <taxon>Glossata</taxon>
        <taxon>Ditrysia</taxon>
        <taxon>Pyraloidea</taxon>
        <taxon>Crambidae</taxon>
        <taxon>Pyraustinae</taxon>
        <taxon>Loxostege</taxon>
    </lineage>
</organism>
<dbReference type="CDD" id="cd00037">
    <property type="entry name" value="CLECT"/>
    <property type="match status" value="1"/>
</dbReference>
<feature type="domain" description="C-type lectin" evidence="3">
    <location>
        <begin position="30"/>
        <end position="160"/>
    </location>
</feature>
<dbReference type="InterPro" id="IPR050111">
    <property type="entry name" value="C-type_lectin/snaclec_domain"/>
</dbReference>
<dbReference type="InterPro" id="IPR001304">
    <property type="entry name" value="C-type_lectin-like"/>
</dbReference>
<dbReference type="PROSITE" id="PS00615">
    <property type="entry name" value="C_TYPE_LECTIN_1"/>
    <property type="match status" value="1"/>
</dbReference>
<dbReference type="EMBL" id="JBEUOH010000015">
    <property type="protein sequence ID" value="KAL0878806.1"/>
    <property type="molecule type" value="Genomic_DNA"/>
</dbReference>
<evidence type="ECO:0000313" key="5">
    <source>
        <dbReference type="Proteomes" id="UP001549920"/>
    </source>
</evidence>
<dbReference type="InterPro" id="IPR016186">
    <property type="entry name" value="C-type_lectin-like/link_sf"/>
</dbReference>
<sequence length="168" mass="19218">MRSFIGVFMVTTFIATTFCDVPEGYTVNPTDNYGYKVMYQSQNWTVARDTCASMGAKLAVPKSREQFNFIQRLVATMHYPSIVGTKFKLLVWLGISNLDNYQTWKNIDGENINDTGFHTWSGHNGNISENPAEPHCVGMDAANPGLRDWWCHKRQPYICEIQTQENHQ</sequence>
<keyword evidence="2" id="KW-0732">Signal</keyword>
<evidence type="ECO:0000256" key="1">
    <source>
        <dbReference type="ARBA" id="ARBA00023157"/>
    </source>
</evidence>
<keyword evidence="5" id="KW-1185">Reference proteome</keyword>